<comment type="similarity">
    <text evidence="2 7">Belongs to the universal ribosomal protein uS14 family.</text>
</comment>
<dbReference type="Proteomes" id="UP000241762">
    <property type="component" value="Chromosome"/>
</dbReference>
<dbReference type="AlphaFoldDB" id="A0A2P1P8X0"/>
<dbReference type="PANTHER" id="PTHR19836">
    <property type="entry name" value="30S RIBOSOMAL PROTEIN S14"/>
    <property type="match status" value="1"/>
</dbReference>
<dbReference type="InterPro" id="IPR018271">
    <property type="entry name" value="Ribosomal_uS14_CS"/>
</dbReference>
<evidence type="ECO:0000256" key="4">
    <source>
        <dbReference type="ARBA" id="ARBA00023274"/>
    </source>
</evidence>
<keyword evidence="7" id="KW-0694">RNA-binding</keyword>
<dbReference type="PROSITE" id="PS00527">
    <property type="entry name" value="RIBOSOMAL_S14"/>
    <property type="match status" value="1"/>
</dbReference>
<dbReference type="Pfam" id="PF00253">
    <property type="entry name" value="Ribosomal_S14"/>
    <property type="match status" value="1"/>
</dbReference>
<dbReference type="InterPro" id="IPR023036">
    <property type="entry name" value="Ribosomal_uS14_bac/plastid"/>
</dbReference>
<dbReference type="HAMAP" id="MF_00537">
    <property type="entry name" value="Ribosomal_uS14_1"/>
    <property type="match status" value="1"/>
</dbReference>
<name>A0A2P1P8X0_9RICK</name>
<dbReference type="GO" id="GO:0003735">
    <property type="term" value="F:structural constituent of ribosome"/>
    <property type="evidence" value="ECO:0007669"/>
    <property type="project" value="InterPro"/>
</dbReference>
<protein>
    <recommendedName>
        <fullName evidence="5 7">Small ribosomal subunit protein uS14</fullName>
    </recommendedName>
</protein>
<evidence type="ECO:0000256" key="6">
    <source>
        <dbReference type="ARBA" id="ARBA00047110"/>
    </source>
</evidence>
<dbReference type="FunFam" id="1.10.287.1480:FF:000001">
    <property type="entry name" value="30S ribosomal protein S14"/>
    <property type="match status" value="1"/>
</dbReference>
<reference evidence="8 9" key="1">
    <citation type="submission" date="2018-03" db="EMBL/GenBank/DDBJ databases">
        <title>A gene transfer event suggests a long-term partnership between eustigmatophyte algae and a novel lineage of endosymbiotic bacteria.</title>
        <authorList>
            <person name="Yurchenko T."/>
            <person name="Sevcikova T."/>
            <person name="Pribyl P."/>
            <person name="El Karkouri K."/>
            <person name="Klimes V."/>
            <person name="Amaral R."/>
            <person name="Zbrankova V."/>
            <person name="Kim E."/>
            <person name="Raoult D."/>
            <person name="Santos L.M.A."/>
            <person name="Elias M."/>
        </authorList>
    </citation>
    <scope>NUCLEOTIDE SEQUENCE [LARGE SCALE GENOMIC DNA]</scope>
    <source>
        <strain evidence="8">CCALA 838</strain>
    </source>
</reference>
<dbReference type="NCBIfam" id="NF006477">
    <property type="entry name" value="PRK08881.1"/>
    <property type="match status" value="1"/>
</dbReference>
<dbReference type="KEGG" id="ptc:phytr_7840"/>
<dbReference type="RefSeq" id="WP_106874570.1">
    <property type="nucleotide sequence ID" value="NZ_CP027845.1"/>
</dbReference>
<dbReference type="GO" id="GO:0015935">
    <property type="term" value="C:small ribosomal subunit"/>
    <property type="evidence" value="ECO:0007669"/>
    <property type="project" value="TreeGrafter"/>
</dbReference>
<keyword evidence="3 7" id="KW-0689">Ribosomal protein</keyword>
<accession>A0A2P1P8X0</accession>
<keyword evidence="4 7" id="KW-0687">Ribonucleoprotein</keyword>
<evidence type="ECO:0000313" key="9">
    <source>
        <dbReference type="Proteomes" id="UP000241762"/>
    </source>
</evidence>
<comment type="function">
    <text evidence="1 7">Binds 16S rRNA, required for the assembly of 30S particles and may also be responsible for determining the conformation of the 16S rRNA at the A site.</text>
</comment>
<keyword evidence="9" id="KW-1185">Reference proteome</keyword>
<dbReference type="SUPFAM" id="SSF57716">
    <property type="entry name" value="Glucocorticoid receptor-like (DNA-binding domain)"/>
    <property type="match status" value="1"/>
</dbReference>
<evidence type="ECO:0000256" key="7">
    <source>
        <dbReference type="HAMAP-Rule" id="MF_00537"/>
    </source>
</evidence>
<dbReference type="GO" id="GO:0005737">
    <property type="term" value="C:cytoplasm"/>
    <property type="evidence" value="ECO:0007669"/>
    <property type="project" value="UniProtKB-ARBA"/>
</dbReference>
<dbReference type="Gene3D" id="1.10.287.1480">
    <property type="match status" value="1"/>
</dbReference>
<evidence type="ECO:0000256" key="3">
    <source>
        <dbReference type="ARBA" id="ARBA00022980"/>
    </source>
</evidence>
<sequence>MSRKCLTEKNARRIEKSNRLAAKRAELKKKIYDKTISLEERYKYVVALSLMPRDSSKIRIRNRCNITGRPRGYYRQFGLSRIMLRELAGKAEIPGLYKSSW</sequence>
<evidence type="ECO:0000256" key="5">
    <source>
        <dbReference type="ARBA" id="ARBA00035167"/>
    </source>
</evidence>
<comment type="subunit">
    <text evidence="6 7">Part of the 30S ribosomal subunit. Contacts proteins S3 and S10.</text>
</comment>
<dbReference type="InterPro" id="IPR001209">
    <property type="entry name" value="Ribosomal_uS14"/>
</dbReference>
<keyword evidence="7" id="KW-0699">rRNA-binding</keyword>
<dbReference type="OrthoDB" id="9810484at2"/>
<dbReference type="EMBL" id="CP027845">
    <property type="protein sequence ID" value="AVP87720.1"/>
    <property type="molecule type" value="Genomic_DNA"/>
</dbReference>
<evidence type="ECO:0000256" key="1">
    <source>
        <dbReference type="ARBA" id="ARBA00003686"/>
    </source>
</evidence>
<evidence type="ECO:0000313" key="8">
    <source>
        <dbReference type="EMBL" id="AVP87720.1"/>
    </source>
</evidence>
<dbReference type="GO" id="GO:0019843">
    <property type="term" value="F:rRNA binding"/>
    <property type="evidence" value="ECO:0007669"/>
    <property type="project" value="UniProtKB-UniRule"/>
</dbReference>
<organism evidence="8 9">
    <name type="scientific">Candidatus Phycorickettsia trachydisci</name>
    <dbReference type="NCBI Taxonomy" id="2115978"/>
    <lineage>
        <taxon>Bacteria</taxon>
        <taxon>Pseudomonadati</taxon>
        <taxon>Pseudomonadota</taxon>
        <taxon>Alphaproteobacteria</taxon>
        <taxon>Rickettsiales</taxon>
        <taxon>Rickettsiaceae</taxon>
        <taxon>Candidatus Phycorickettsia</taxon>
    </lineage>
</organism>
<dbReference type="GO" id="GO:0006412">
    <property type="term" value="P:translation"/>
    <property type="evidence" value="ECO:0007669"/>
    <property type="project" value="UniProtKB-UniRule"/>
</dbReference>
<gene>
    <name evidence="7" type="primary">rpsN</name>
    <name evidence="8" type="ORF">phytr_7840</name>
</gene>
<dbReference type="PANTHER" id="PTHR19836:SF19">
    <property type="entry name" value="SMALL RIBOSOMAL SUBUNIT PROTEIN US14M"/>
    <property type="match status" value="1"/>
</dbReference>
<proteinExistence type="inferred from homology"/>
<evidence type="ECO:0000256" key="2">
    <source>
        <dbReference type="ARBA" id="ARBA00009083"/>
    </source>
</evidence>